<evidence type="ECO:0000313" key="3">
    <source>
        <dbReference type="Proteomes" id="UP000571017"/>
    </source>
</evidence>
<dbReference type="RefSeq" id="WP_181472516.1">
    <property type="nucleotide sequence ID" value="NZ_JACEFG010000002.1"/>
</dbReference>
<reference evidence="2 3" key="1">
    <citation type="journal article" date="2004" name="Extremophiles">
        <title>Halobacillus locisalis sp. nov., a halophilic bacterium isolated from a marine solar saltern of the Yellow Sea in Korea.</title>
        <authorList>
            <person name="Yoon J.H."/>
            <person name="Kang K.H."/>
            <person name="Oh T.K."/>
            <person name="Park Y.H."/>
        </authorList>
    </citation>
    <scope>NUCLEOTIDE SEQUENCE [LARGE SCALE GENOMIC DNA]</scope>
    <source>
        <strain evidence="2 3">KCTC 3788</strain>
    </source>
</reference>
<dbReference type="InterPro" id="IPR029062">
    <property type="entry name" value="Class_I_gatase-like"/>
</dbReference>
<sequence>MNVLVWNEFRHEQENEVVRDIYPEGIHSAIAEFLEEDHATVKTATLDEEEHGLTDEVLAETDVLVWWGHKAHEEVSEEVAEKVKQRVLDGMGLVVLHSAHFSKPFKKLMGTSCDLKWREADDKERIWVVDPSHPITEGLGEYIDIEKEEMYGEHFDIPTPEELIFVSWFEGGEVFRSGATFRRGRGKIFYFRPGHETYPTYYHKDVQKVIRNGVQWVNNNETPTPVYGNANPLEEIKTK</sequence>
<dbReference type="Gene3D" id="3.40.50.880">
    <property type="match status" value="1"/>
</dbReference>
<accession>A0A838CUE6</accession>
<dbReference type="EMBL" id="JACEFG010000002">
    <property type="protein sequence ID" value="MBA2175513.1"/>
    <property type="molecule type" value="Genomic_DNA"/>
</dbReference>
<organism evidence="2 3">
    <name type="scientific">Halobacillus locisalis</name>
    <dbReference type="NCBI Taxonomy" id="220753"/>
    <lineage>
        <taxon>Bacteria</taxon>
        <taxon>Bacillati</taxon>
        <taxon>Bacillota</taxon>
        <taxon>Bacilli</taxon>
        <taxon>Bacillales</taxon>
        <taxon>Bacillaceae</taxon>
        <taxon>Halobacillus</taxon>
    </lineage>
</organism>
<keyword evidence="3" id="KW-1185">Reference proteome</keyword>
<dbReference type="SUPFAM" id="SSF52317">
    <property type="entry name" value="Class I glutamine amidotransferase-like"/>
    <property type="match status" value="1"/>
</dbReference>
<dbReference type="Pfam" id="PF06283">
    <property type="entry name" value="ThuA"/>
    <property type="match status" value="1"/>
</dbReference>
<feature type="domain" description="ThuA-like" evidence="1">
    <location>
        <begin position="2"/>
        <end position="217"/>
    </location>
</feature>
<dbReference type="AlphaFoldDB" id="A0A838CUE6"/>
<evidence type="ECO:0000313" key="2">
    <source>
        <dbReference type="EMBL" id="MBA2175513.1"/>
    </source>
</evidence>
<comment type="caution">
    <text evidence="2">The sequence shown here is derived from an EMBL/GenBank/DDBJ whole genome shotgun (WGS) entry which is preliminary data.</text>
</comment>
<evidence type="ECO:0000259" key="1">
    <source>
        <dbReference type="Pfam" id="PF06283"/>
    </source>
</evidence>
<dbReference type="PIRSF" id="PIRSF030013">
    <property type="entry name" value="ThuA"/>
    <property type="match status" value="1"/>
</dbReference>
<name>A0A838CUE6_9BACI</name>
<gene>
    <name evidence="2" type="ORF">H0266_11470</name>
</gene>
<dbReference type="Proteomes" id="UP000571017">
    <property type="component" value="Unassembled WGS sequence"/>
</dbReference>
<dbReference type="InterPro" id="IPR029010">
    <property type="entry name" value="ThuA-like"/>
</dbReference>
<protein>
    <submittedName>
        <fullName evidence="2">ThuA domain-containing protein</fullName>
    </submittedName>
</protein>
<dbReference type="InterPro" id="IPR009381">
    <property type="entry name" value="Trehalose_catabolism_ThuA_prok"/>
</dbReference>
<proteinExistence type="predicted"/>